<dbReference type="AlphaFoldDB" id="A0A1I2J5C2"/>
<name>A0A1I2J5C2_9GAMM</name>
<protein>
    <submittedName>
        <fullName evidence="2">Uncharacterized protein</fullName>
    </submittedName>
</protein>
<evidence type="ECO:0000256" key="1">
    <source>
        <dbReference type="SAM" id="Phobius"/>
    </source>
</evidence>
<dbReference type="RefSeq" id="WP_026635740.1">
    <property type="nucleotide sequence ID" value="NZ_FONH01000021.1"/>
</dbReference>
<dbReference type="Proteomes" id="UP000199477">
    <property type="component" value="Unassembled WGS sequence"/>
</dbReference>
<evidence type="ECO:0000313" key="3">
    <source>
        <dbReference type="Proteomes" id="UP000199477"/>
    </source>
</evidence>
<proteinExistence type="predicted"/>
<keyword evidence="1" id="KW-0472">Membrane</keyword>
<dbReference type="STRING" id="500610.SAMN02799615_03805"/>
<reference evidence="3" key="1">
    <citation type="submission" date="2016-10" db="EMBL/GenBank/DDBJ databases">
        <authorList>
            <person name="Varghese N."/>
            <person name="Submissions S."/>
        </authorList>
    </citation>
    <scope>NUCLEOTIDE SEQUENCE [LARGE SCALE GENOMIC DNA]</scope>
    <source>
        <strain evidence="3">UNC178MFTsu3.1</strain>
    </source>
</reference>
<keyword evidence="3" id="KW-1185">Reference proteome</keyword>
<sequence>MSNPYEAPKAQVGDSLRDDPGVEEVASGQKLVIYAILVYLAIILVRGGAGPIAGVLAIVSLVLSLMGILRISNGLGYGTGTKVLLVILMFVPLVGLITLLVLNAKATNRLREAGYQVGLLGARR</sequence>
<accession>A0A1I2J5C2</accession>
<evidence type="ECO:0000313" key="2">
    <source>
        <dbReference type="EMBL" id="SFF49043.1"/>
    </source>
</evidence>
<feature type="transmembrane region" description="Helical" evidence="1">
    <location>
        <begin position="83"/>
        <end position="102"/>
    </location>
</feature>
<keyword evidence="1" id="KW-0812">Transmembrane</keyword>
<dbReference type="EMBL" id="FONH01000021">
    <property type="protein sequence ID" value="SFF49043.1"/>
    <property type="molecule type" value="Genomic_DNA"/>
</dbReference>
<organism evidence="2 3">
    <name type="scientific">Dyella marensis</name>
    <dbReference type="NCBI Taxonomy" id="500610"/>
    <lineage>
        <taxon>Bacteria</taxon>
        <taxon>Pseudomonadati</taxon>
        <taxon>Pseudomonadota</taxon>
        <taxon>Gammaproteobacteria</taxon>
        <taxon>Lysobacterales</taxon>
        <taxon>Rhodanobacteraceae</taxon>
        <taxon>Dyella</taxon>
    </lineage>
</organism>
<feature type="transmembrane region" description="Helical" evidence="1">
    <location>
        <begin position="26"/>
        <end position="45"/>
    </location>
</feature>
<feature type="transmembrane region" description="Helical" evidence="1">
    <location>
        <begin position="52"/>
        <end position="71"/>
    </location>
</feature>
<keyword evidence="1" id="KW-1133">Transmembrane helix</keyword>
<gene>
    <name evidence="2" type="ORF">SAMN02799615_03805</name>
</gene>